<evidence type="ECO:0000256" key="1">
    <source>
        <dbReference type="SAM" id="MobiDB-lite"/>
    </source>
</evidence>
<evidence type="ECO:0000313" key="3">
    <source>
        <dbReference type="Proteomes" id="UP001243989"/>
    </source>
</evidence>
<dbReference type="Proteomes" id="UP001243989">
    <property type="component" value="Unassembled WGS sequence"/>
</dbReference>
<dbReference type="EMBL" id="JAHMHQ010000021">
    <property type="protein sequence ID" value="KAK1625188.1"/>
    <property type="molecule type" value="Genomic_DNA"/>
</dbReference>
<dbReference type="AlphaFoldDB" id="A0AAJ0ECZ9"/>
<organism evidence="2 3">
    <name type="scientific">Colletotrichum phormii</name>
    <dbReference type="NCBI Taxonomy" id="359342"/>
    <lineage>
        <taxon>Eukaryota</taxon>
        <taxon>Fungi</taxon>
        <taxon>Dikarya</taxon>
        <taxon>Ascomycota</taxon>
        <taxon>Pezizomycotina</taxon>
        <taxon>Sordariomycetes</taxon>
        <taxon>Hypocreomycetidae</taxon>
        <taxon>Glomerellales</taxon>
        <taxon>Glomerellaceae</taxon>
        <taxon>Colletotrichum</taxon>
        <taxon>Colletotrichum acutatum species complex</taxon>
    </lineage>
</organism>
<comment type="caution">
    <text evidence="2">The sequence shown here is derived from an EMBL/GenBank/DDBJ whole genome shotgun (WGS) entry which is preliminary data.</text>
</comment>
<accession>A0AAJ0ECZ9</accession>
<feature type="compositionally biased region" description="Acidic residues" evidence="1">
    <location>
        <begin position="123"/>
        <end position="148"/>
    </location>
</feature>
<gene>
    <name evidence="2" type="ORF">BDP81DRAFT_436326</name>
</gene>
<name>A0AAJ0ECZ9_9PEZI</name>
<evidence type="ECO:0000313" key="2">
    <source>
        <dbReference type="EMBL" id="KAK1625188.1"/>
    </source>
</evidence>
<reference evidence="2" key="1">
    <citation type="submission" date="2021-06" db="EMBL/GenBank/DDBJ databases">
        <title>Comparative genomics, transcriptomics and evolutionary studies reveal genomic signatures of adaptation to plant cell wall in hemibiotrophic fungi.</title>
        <authorList>
            <consortium name="DOE Joint Genome Institute"/>
            <person name="Baroncelli R."/>
            <person name="Diaz J.F."/>
            <person name="Benocci T."/>
            <person name="Peng M."/>
            <person name="Battaglia E."/>
            <person name="Haridas S."/>
            <person name="Andreopoulos W."/>
            <person name="Labutti K."/>
            <person name="Pangilinan J."/>
            <person name="Floch G.L."/>
            <person name="Makela M.R."/>
            <person name="Henrissat B."/>
            <person name="Grigoriev I.V."/>
            <person name="Crouch J.A."/>
            <person name="De Vries R.P."/>
            <person name="Sukno S.A."/>
            <person name="Thon M.R."/>
        </authorList>
    </citation>
    <scope>NUCLEOTIDE SEQUENCE</scope>
    <source>
        <strain evidence="2">CBS 102054</strain>
    </source>
</reference>
<proteinExistence type="predicted"/>
<protein>
    <submittedName>
        <fullName evidence="2">Uncharacterized protein</fullName>
    </submittedName>
</protein>
<sequence>MPATDRISMVPFLTFSHTTIQQRAISPQFKRKELATMCHFVWYDNKCSSCGIPFDRKLTKCEYVHARVPRPACDKIYLRDNQPNFRCQDCTALETPWRRVEFVVDAIEGDANANEGGYRSDYPTDEDCKDGDYEGDEESASSEDDGDVESQRGIGSLKREPGRSTWQGTRRSLKRVYKEHGIRRVGIL</sequence>
<keyword evidence="3" id="KW-1185">Reference proteome</keyword>
<dbReference type="RefSeq" id="XP_060441183.1">
    <property type="nucleotide sequence ID" value="XM_060591124.1"/>
</dbReference>
<feature type="region of interest" description="Disordered" evidence="1">
    <location>
        <begin position="114"/>
        <end position="171"/>
    </location>
</feature>
<dbReference type="GeneID" id="85475986"/>
<feature type="non-terminal residue" evidence="2">
    <location>
        <position position="188"/>
    </location>
</feature>